<evidence type="ECO:0000256" key="5">
    <source>
        <dbReference type="RuleBase" id="RU003719"/>
    </source>
</evidence>
<dbReference type="RefSeq" id="WP_306411126.1">
    <property type="nucleotide sequence ID" value="NZ_JANFPI010000003.1"/>
</dbReference>
<dbReference type="CDD" id="cd12172">
    <property type="entry name" value="PGDH_like_2"/>
    <property type="match status" value="1"/>
</dbReference>
<feature type="domain" description="D-isomer specific 2-hydroxyacid dehydrogenase NAD-binding" evidence="7">
    <location>
        <begin position="110"/>
        <end position="283"/>
    </location>
</feature>
<comment type="similarity">
    <text evidence="1 5">Belongs to the D-isomer specific 2-hydroxyacid dehydrogenase family.</text>
</comment>
<evidence type="ECO:0000256" key="3">
    <source>
        <dbReference type="ARBA" id="ARBA00023002"/>
    </source>
</evidence>
<comment type="caution">
    <text evidence="8">The sequence shown here is derived from an EMBL/GenBank/DDBJ whole genome shotgun (WGS) entry which is preliminary data.</text>
</comment>
<dbReference type="GO" id="GO:0051287">
    <property type="term" value="F:NAD binding"/>
    <property type="evidence" value="ECO:0007669"/>
    <property type="project" value="InterPro"/>
</dbReference>
<gene>
    <name evidence="8" type="ORF">NOF55_09475</name>
</gene>
<keyword evidence="9" id="KW-1185">Reference proteome</keyword>
<dbReference type="Pfam" id="PF00389">
    <property type="entry name" value="2-Hacid_dh"/>
    <property type="match status" value="1"/>
</dbReference>
<dbReference type="PROSITE" id="PS00671">
    <property type="entry name" value="D_2_HYDROXYACID_DH_3"/>
    <property type="match status" value="1"/>
</dbReference>
<keyword evidence="3 5" id="KW-0560">Oxidoreductase</keyword>
<name>A0AAE3N113_9HYPH</name>
<evidence type="ECO:0000256" key="1">
    <source>
        <dbReference type="ARBA" id="ARBA00005854"/>
    </source>
</evidence>
<dbReference type="InterPro" id="IPR006139">
    <property type="entry name" value="D-isomer_2_OHA_DH_cat_dom"/>
</dbReference>
<dbReference type="InterPro" id="IPR006140">
    <property type="entry name" value="D-isomer_DH_NAD-bd"/>
</dbReference>
<reference evidence="8" key="1">
    <citation type="submission" date="2022-07" db="EMBL/GenBank/DDBJ databases">
        <title>Ectorhizobium quercum gen.nov., sp. nov.</title>
        <authorList>
            <person name="Ma T."/>
            <person name="Li Y."/>
        </authorList>
    </citation>
    <scope>NUCLEOTIDE SEQUENCE</scope>
    <source>
        <strain evidence="8">BDR2-2</strain>
    </source>
</reference>
<accession>A0AAE3N113</accession>
<evidence type="ECO:0000259" key="6">
    <source>
        <dbReference type="Pfam" id="PF00389"/>
    </source>
</evidence>
<dbReference type="SUPFAM" id="SSF51735">
    <property type="entry name" value="NAD(P)-binding Rossmann-fold domains"/>
    <property type="match status" value="1"/>
</dbReference>
<dbReference type="PROSITE" id="PS00065">
    <property type="entry name" value="D_2_HYDROXYACID_DH_1"/>
    <property type="match status" value="1"/>
</dbReference>
<keyword evidence="2" id="KW-0028">Amino-acid biosynthesis</keyword>
<dbReference type="GO" id="GO:0016616">
    <property type="term" value="F:oxidoreductase activity, acting on the CH-OH group of donors, NAD or NADP as acceptor"/>
    <property type="evidence" value="ECO:0007669"/>
    <property type="project" value="InterPro"/>
</dbReference>
<dbReference type="Proteomes" id="UP001208771">
    <property type="component" value="Unassembled WGS sequence"/>
</dbReference>
<dbReference type="InterPro" id="IPR050857">
    <property type="entry name" value="D-2-hydroxyacid_DH"/>
</dbReference>
<dbReference type="Pfam" id="PF02826">
    <property type="entry name" value="2-Hacid_dh_C"/>
    <property type="match status" value="1"/>
</dbReference>
<evidence type="ECO:0000259" key="7">
    <source>
        <dbReference type="Pfam" id="PF02826"/>
    </source>
</evidence>
<dbReference type="Gene3D" id="3.40.50.720">
    <property type="entry name" value="NAD(P)-binding Rossmann-like Domain"/>
    <property type="match status" value="2"/>
</dbReference>
<dbReference type="InterPro" id="IPR029752">
    <property type="entry name" value="D-isomer_DH_CS1"/>
</dbReference>
<proteinExistence type="inferred from homology"/>
<dbReference type="InterPro" id="IPR029753">
    <property type="entry name" value="D-isomer_DH_CS"/>
</dbReference>
<dbReference type="GO" id="GO:0008652">
    <property type="term" value="P:amino acid biosynthetic process"/>
    <property type="evidence" value="ECO:0007669"/>
    <property type="project" value="UniProtKB-KW"/>
</dbReference>
<dbReference type="InterPro" id="IPR036291">
    <property type="entry name" value="NAD(P)-bd_dom_sf"/>
</dbReference>
<keyword evidence="4" id="KW-0520">NAD</keyword>
<dbReference type="EMBL" id="JANFPI010000003">
    <property type="protein sequence ID" value="MCX8997335.1"/>
    <property type="molecule type" value="Genomic_DNA"/>
</dbReference>
<dbReference type="PANTHER" id="PTHR42789:SF1">
    <property type="entry name" value="D-ISOMER SPECIFIC 2-HYDROXYACID DEHYDROGENASE FAMILY PROTEIN (AFU_ORTHOLOGUE AFUA_6G10090)"/>
    <property type="match status" value="1"/>
</dbReference>
<organism evidence="8 9">
    <name type="scientific">Ectorhizobium quercum</name>
    <dbReference type="NCBI Taxonomy" id="2965071"/>
    <lineage>
        <taxon>Bacteria</taxon>
        <taxon>Pseudomonadati</taxon>
        <taxon>Pseudomonadota</taxon>
        <taxon>Alphaproteobacteria</taxon>
        <taxon>Hyphomicrobiales</taxon>
        <taxon>Rhizobiaceae</taxon>
        <taxon>Ectorhizobium</taxon>
    </lineage>
</organism>
<dbReference type="SUPFAM" id="SSF52283">
    <property type="entry name" value="Formate/glycerate dehydrogenase catalytic domain-like"/>
    <property type="match status" value="1"/>
</dbReference>
<feature type="domain" description="D-isomer specific 2-hydroxyacid dehydrogenase catalytic" evidence="6">
    <location>
        <begin position="39"/>
        <end position="315"/>
    </location>
</feature>
<sequence>MTVLLTTSPGFGRHGRVPARLAELGWELIRCTDTARPDGGVSDHIARADYLVVGLVPVTEATLSQAGRLKAVLKHGVGVDNIDIPACTARGIPVANTPGANADAVAELALGLMFSMARAIPASHIGIVSGGWNRQVGSQIGGKILGILGLGNIGRALALKAKALGMTVIATDPYADRAFAEAHSIGIVDLPELLARSHYLSLHVFGGADNAALIDASALSKMKPGARLLNLARGEVTDIDAVYDALQSGQLGGAAFDAYTVEPPDRSHPIFTHPKAVFMPHSGADTVEAVENVGLMNIADIETLIAGGRPARVLNPEVFERTAP</sequence>
<dbReference type="AlphaFoldDB" id="A0AAE3N113"/>
<evidence type="ECO:0000256" key="4">
    <source>
        <dbReference type="ARBA" id="ARBA00023027"/>
    </source>
</evidence>
<evidence type="ECO:0000313" key="8">
    <source>
        <dbReference type="EMBL" id="MCX8997335.1"/>
    </source>
</evidence>
<evidence type="ECO:0000313" key="9">
    <source>
        <dbReference type="Proteomes" id="UP001208771"/>
    </source>
</evidence>
<protein>
    <submittedName>
        <fullName evidence="8">Phosphoglycerate dehydrogenase</fullName>
    </submittedName>
</protein>
<evidence type="ECO:0000256" key="2">
    <source>
        <dbReference type="ARBA" id="ARBA00022605"/>
    </source>
</evidence>
<dbReference type="PANTHER" id="PTHR42789">
    <property type="entry name" value="D-ISOMER SPECIFIC 2-HYDROXYACID DEHYDROGENASE FAMILY PROTEIN (AFU_ORTHOLOGUE AFUA_6G10090)"/>
    <property type="match status" value="1"/>
</dbReference>